<proteinExistence type="inferred from homology"/>
<dbReference type="GO" id="GO:0009360">
    <property type="term" value="C:DNA polymerase III complex"/>
    <property type="evidence" value="ECO:0007669"/>
    <property type="project" value="InterPro"/>
</dbReference>
<keyword evidence="3" id="KW-0808">Transferase</keyword>
<reference evidence="11" key="2">
    <citation type="submission" date="2020-09" db="EMBL/GenBank/DDBJ databases">
        <authorList>
            <person name="Sun Q."/>
            <person name="Ohkuma M."/>
        </authorList>
    </citation>
    <scope>NUCLEOTIDE SEQUENCE</scope>
    <source>
        <strain evidence="11">JCM 14719</strain>
    </source>
</reference>
<keyword evidence="5" id="KW-0235">DNA replication</keyword>
<dbReference type="Proteomes" id="UP000637720">
    <property type="component" value="Unassembled WGS sequence"/>
</dbReference>
<evidence type="ECO:0000256" key="7">
    <source>
        <dbReference type="ARBA" id="ARBA00034754"/>
    </source>
</evidence>
<protein>
    <recommendedName>
        <fullName evidence="2">DNA polymerase III subunit delta</fullName>
        <ecNumber evidence="1">2.7.7.7</ecNumber>
    </recommendedName>
</protein>
<dbReference type="Gene3D" id="1.10.8.60">
    <property type="match status" value="1"/>
</dbReference>
<evidence type="ECO:0000259" key="9">
    <source>
        <dbReference type="Pfam" id="PF06144"/>
    </source>
</evidence>
<dbReference type="GO" id="GO:0003887">
    <property type="term" value="F:DNA-directed DNA polymerase activity"/>
    <property type="evidence" value="ECO:0007669"/>
    <property type="project" value="UniProtKB-KW"/>
</dbReference>
<evidence type="ECO:0000256" key="4">
    <source>
        <dbReference type="ARBA" id="ARBA00022695"/>
    </source>
</evidence>
<dbReference type="EC" id="2.7.7.7" evidence="1"/>
<dbReference type="Pfam" id="PF06144">
    <property type="entry name" value="DNA_pol3_delta"/>
    <property type="match status" value="1"/>
</dbReference>
<evidence type="ECO:0000256" key="5">
    <source>
        <dbReference type="ARBA" id="ARBA00022705"/>
    </source>
</evidence>
<dbReference type="SUPFAM" id="SSF48019">
    <property type="entry name" value="post-AAA+ oligomerization domain-like"/>
    <property type="match status" value="1"/>
</dbReference>
<comment type="similarity">
    <text evidence="7">Belongs to the DNA polymerase HolA subunit family.</text>
</comment>
<accession>A0A8J3B4H0</accession>
<evidence type="ECO:0000256" key="8">
    <source>
        <dbReference type="ARBA" id="ARBA00049244"/>
    </source>
</evidence>
<evidence type="ECO:0000256" key="2">
    <source>
        <dbReference type="ARBA" id="ARBA00017703"/>
    </source>
</evidence>
<dbReference type="InterPro" id="IPR008921">
    <property type="entry name" value="DNA_pol3_clamp-load_cplx_C"/>
</dbReference>
<dbReference type="AlphaFoldDB" id="A0A8J3B4H0"/>
<gene>
    <name evidence="11" type="primary">holA</name>
    <name evidence="11" type="ORF">GCM10007043_06040</name>
</gene>
<feature type="domain" description="DNA polymerase III delta N-terminal" evidence="9">
    <location>
        <begin position="20"/>
        <end position="139"/>
    </location>
</feature>
<dbReference type="GO" id="GO:0006261">
    <property type="term" value="P:DNA-templated DNA replication"/>
    <property type="evidence" value="ECO:0007669"/>
    <property type="project" value="TreeGrafter"/>
</dbReference>
<keyword evidence="6" id="KW-0239">DNA-directed DNA polymerase</keyword>
<evidence type="ECO:0000256" key="3">
    <source>
        <dbReference type="ARBA" id="ARBA00022679"/>
    </source>
</evidence>
<dbReference type="SUPFAM" id="SSF52540">
    <property type="entry name" value="P-loop containing nucleoside triphosphate hydrolases"/>
    <property type="match status" value="1"/>
</dbReference>
<dbReference type="GO" id="GO:0003677">
    <property type="term" value="F:DNA binding"/>
    <property type="evidence" value="ECO:0007669"/>
    <property type="project" value="InterPro"/>
</dbReference>
<feature type="domain" description="DNA polymerase III delta subunit-like C-terminal" evidence="10">
    <location>
        <begin position="218"/>
        <end position="337"/>
    </location>
</feature>
<comment type="catalytic activity">
    <reaction evidence="8">
        <text>DNA(n) + a 2'-deoxyribonucleoside 5'-triphosphate = DNA(n+1) + diphosphate</text>
        <dbReference type="Rhea" id="RHEA:22508"/>
        <dbReference type="Rhea" id="RHEA-COMP:17339"/>
        <dbReference type="Rhea" id="RHEA-COMP:17340"/>
        <dbReference type="ChEBI" id="CHEBI:33019"/>
        <dbReference type="ChEBI" id="CHEBI:61560"/>
        <dbReference type="ChEBI" id="CHEBI:173112"/>
        <dbReference type="EC" id="2.7.7.7"/>
    </reaction>
</comment>
<keyword evidence="4" id="KW-0548">Nucleotidyltransferase</keyword>
<dbReference type="RefSeq" id="WP_188816753.1">
    <property type="nucleotide sequence ID" value="NZ_BMOF01000007.1"/>
</dbReference>
<dbReference type="PANTHER" id="PTHR34388:SF1">
    <property type="entry name" value="DNA POLYMERASE III SUBUNIT DELTA"/>
    <property type="match status" value="1"/>
</dbReference>
<dbReference type="Gene3D" id="3.40.50.300">
    <property type="entry name" value="P-loop containing nucleotide triphosphate hydrolases"/>
    <property type="match status" value="1"/>
</dbReference>
<organism evidence="11 12">
    <name type="scientific">Calditerricola satsumensis</name>
    <dbReference type="NCBI Taxonomy" id="373054"/>
    <lineage>
        <taxon>Bacteria</taxon>
        <taxon>Bacillati</taxon>
        <taxon>Bacillota</taxon>
        <taxon>Bacilli</taxon>
        <taxon>Bacillales</taxon>
        <taxon>Bacillaceae</taxon>
        <taxon>Calditerricola</taxon>
    </lineage>
</organism>
<dbReference type="PANTHER" id="PTHR34388">
    <property type="entry name" value="DNA POLYMERASE III SUBUNIT DELTA"/>
    <property type="match status" value="1"/>
</dbReference>
<dbReference type="Gene3D" id="1.20.272.10">
    <property type="match status" value="1"/>
</dbReference>
<evidence type="ECO:0000313" key="12">
    <source>
        <dbReference type="Proteomes" id="UP000637720"/>
    </source>
</evidence>
<keyword evidence="12" id="KW-1185">Reference proteome</keyword>
<sequence length="353" mass="39210">MVTPQDMMRELDAGRVRPVYVLYGEERYLIDETARMLVERLVPPDDRDLNVAVYDLSEVPVQVAVEDWLTLPFFGQRRVVIGTHALFLTAERPPKKVEHDLDALLEALAAPPSFSTLVLTVPAAKLDERKRVVKALREAGVAVAFPPLKGAALSTWLVTRARDLGVTLTADAAEELVLRVGGELPFLVTELEKMAQYVGPGGTITTDVVQNLAPRTLEQDVFALVDRICRVDTAAAYRMLRDLWLQQEEPVRILALLARQFRLILQVKTLSAKGYGSQQIAQRLRVHPFAVKKAAEQGRRFAEETLLAILDALAEADYRMKAGGVDKELAVEAFVARLAQWVQRGAREGGNEP</sequence>
<dbReference type="InterPro" id="IPR048466">
    <property type="entry name" value="DNA_pol3_delta-like_C"/>
</dbReference>
<evidence type="ECO:0000256" key="6">
    <source>
        <dbReference type="ARBA" id="ARBA00022932"/>
    </source>
</evidence>
<evidence type="ECO:0000313" key="11">
    <source>
        <dbReference type="EMBL" id="GGJ95045.1"/>
    </source>
</evidence>
<reference evidence="11" key="1">
    <citation type="journal article" date="2014" name="Int. J. Syst. Evol. Microbiol.">
        <title>Complete genome sequence of Corynebacterium casei LMG S-19264T (=DSM 44701T), isolated from a smear-ripened cheese.</title>
        <authorList>
            <consortium name="US DOE Joint Genome Institute (JGI-PGF)"/>
            <person name="Walter F."/>
            <person name="Albersmeier A."/>
            <person name="Kalinowski J."/>
            <person name="Ruckert C."/>
        </authorList>
    </citation>
    <scope>NUCLEOTIDE SEQUENCE</scope>
    <source>
        <strain evidence="11">JCM 14719</strain>
    </source>
</reference>
<evidence type="ECO:0000256" key="1">
    <source>
        <dbReference type="ARBA" id="ARBA00012417"/>
    </source>
</evidence>
<dbReference type="InterPro" id="IPR010372">
    <property type="entry name" value="DNA_pol3_delta_N"/>
</dbReference>
<name>A0A8J3B4H0_9BACI</name>
<dbReference type="NCBIfam" id="TIGR01128">
    <property type="entry name" value="holA"/>
    <property type="match status" value="1"/>
</dbReference>
<dbReference type="InterPro" id="IPR027417">
    <property type="entry name" value="P-loop_NTPase"/>
</dbReference>
<dbReference type="EMBL" id="BMOF01000007">
    <property type="protein sequence ID" value="GGJ95045.1"/>
    <property type="molecule type" value="Genomic_DNA"/>
</dbReference>
<evidence type="ECO:0000259" key="10">
    <source>
        <dbReference type="Pfam" id="PF21694"/>
    </source>
</evidence>
<comment type="caution">
    <text evidence="11">The sequence shown here is derived from an EMBL/GenBank/DDBJ whole genome shotgun (WGS) entry which is preliminary data.</text>
</comment>
<dbReference type="Pfam" id="PF21694">
    <property type="entry name" value="DNA_pol3_delta_C"/>
    <property type="match status" value="1"/>
</dbReference>
<dbReference type="InterPro" id="IPR005790">
    <property type="entry name" value="DNA_polIII_delta"/>
</dbReference>